<name>A0ABU5XS74_9MYCO</name>
<sequence length="83" mass="9021">MSESATVTGSDGVGRYDSVSASRFDVVIDPDSPRIGIRVQPHEGLPYVLPVEHQHAKWLAEDIITTVYARAPELFDNGVVTAL</sequence>
<dbReference type="Proteomes" id="UP001299596">
    <property type="component" value="Unassembled WGS sequence"/>
</dbReference>
<proteinExistence type="predicted"/>
<accession>A0ABU5XS74</accession>
<gene>
    <name evidence="1" type="ORF">K6T79_23120</name>
</gene>
<organism evidence="1 2">
    <name type="scientific">[Mycobacterium] crassicus</name>
    <dbReference type="NCBI Taxonomy" id="2872309"/>
    <lineage>
        <taxon>Bacteria</taxon>
        <taxon>Bacillati</taxon>
        <taxon>Actinomycetota</taxon>
        <taxon>Actinomycetes</taxon>
        <taxon>Mycobacteriales</taxon>
        <taxon>Mycobacteriaceae</taxon>
        <taxon>Mycolicibacter</taxon>
    </lineage>
</organism>
<evidence type="ECO:0000313" key="1">
    <source>
        <dbReference type="EMBL" id="MEB3023921.1"/>
    </source>
</evidence>
<dbReference type="RefSeq" id="WP_225406870.1">
    <property type="nucleotide sequence ID" value="NZ_JAYJJR010000024.1"/>
</dbReference>
<reference evidence="1 2" key="1">
    <citation type="submission" date="2023-12" db="EMBL/GenBank/DDBJ databases">
        <title>Description of new species of Mycobacterium terrae complex isolated from sewage at the Sao Paulo Zoological Park Foundation in Brazil.</title>
        <authorList>
            <person name="Romagnoli C.L."/>
            <person name="Conceicao E.C."/>
            <person name="Machado E."/>
            <person name="Barreto L.B.P.F."/>
            <person name="Sharma A."/>
            <person name="Silva N.M."/>
            <person name="Marques L.E."/>
            <person name="Juliana M.A."/>
            <person name="Lourenco M.C.S."/>
            <person name="Digiampietri L.A."/>
            <person name="Suffys P.N."/>
            <person name="Viana-Niero C."/>
        </authorList>
    </citation>
    <scope>NUCLEOTIDE SEQUENCE [LARGE SCALE GENOMIC DNA]</scope>
    <source>
        <strain evidence="1 2">MYC098</strain>
    </source>
</reference>
<evidence type="ECO:0008006" key="3">
    <source>
        <dbReference type="Google" id="ProtNLM"/>
    </source>
</evidence>
<dbReference type="EMBL" id="JAYJJR010000024">
    <property type="protein sequence ID" value="MEB3023921.1"/>
    <property type="molecule type" value="Genomic_DNA"/>
</dbReference>
<keyword evidence="2" id="KW-1185">Reference proteome</keyword>
<evidence type="ECO:0000313" key="2">
    <source>
        <dbReference type="Proteomes" id="UP001299596"/>
    </source>
</evidence>
<protein>
    <recommendedName>
        <fullName evidence="3">Dihydrodiol dehydrogenase</fullName>
    </recommendedName>
</protein>
<comment type="caution">
    <text evidence="1">The sequence shown here is derived from an EMBL/GenBank/DDBJ whole genome shotgun (WGS) entry which is preliminary data.</text>
</comment>